<feature type="region of interest" description="Disordered" evidence="1">
    <location>
        <begin position="71"/>
        <end position="138"/>
    </location>
</feature>
<feature type="compositionally biased region" description="Basic residues" evidence="1">
    <location>
        <begin position="116"/>
        <end position="126"/>
    </location>
</feature>
<feature type="compositionally biased region" description="Basic and acidic residues" evidence="1">
    <location>
        <begin position="79"/>
        <end position="94"/>
    </location>
</feature>
<comment type="caution">
    <text evidence="2">The sequence shown here is derived from an EMBL/GenBank/DDBJ whole genome shotgun (WGS) entry which is preliminary data.</text>
</comment>
<protein>
    <submittedName>
        <fullName evidence="2">Uncharacterized protein</fullName>
    </submittedName>
</protein>
<sequence>MEHVKCAHCAAVVAMPPLDMGGSALTRLRCACCEQLLIREAFCKREEKPARRPTRRCLACEAGPEAKLFWRKKKLPPRRAPDKNRRQREERQAEVLKAMNPAPLTRQAADPLQEPKKRKRGTRFRPRPATPRSRGSSNNFEIQRSHWLKFNFDIFY</sequence>
<dbReference type="Proteomes" id="UP000435112">
    <property type="component" value="Unassembled WGS sequence"/>
</dbReference>
<gene>
    <name evidence="2" type="ORF">PR002_g28603</name>
</gene>
<organism evidence="2 3">
    <name type="scientific">Phytophthora rubi</name>
    <dbReference type="NCBI Taxonomy" id="129364"/>
    <lineage>
        <taxon>Eukaryota</taxon>
        <taxon>Sar</taxon>
        <taxon>Stramenopiles</taxon>
        <taxon>Oomycota</taxon>
        <taxon>Peronosporomycetes</taxon>
        <taxon>Peronosporales</taxon>
        <taxon>Peronosporaceae</taxon>
        <taxon>Phytophthora</taxon>
    </lineage>
</organism>
<accession>A0A6A3H8Z4</accession>
<name>A0A6A3H8Z4_9STRA</name>
<evidence type="ECO:0000313" key="3">
    <source>
        <dbReference type="Proteomes" id="UP000435112"/>
    </source>
</evidence>
<proteinExistence type="predicted"/>
<evidence type="ECO:0000313" key="2">
    <source>
        <dbReference type="EMBL" id="KAE8965690.1"/>
    </source>
</evidence>
<evidence type="ECO:0000256" key="1">
    <source>
        <dbReference type="SAM" id="MobiDB-lite"/>
    </source>
</evidence>
<dbReference type="AlphaFoldDB" id="A0A6A3H8Z4"/>
<reference evidence="2 3" key="1">
    <citation type="submission" date="2018-09" db="EMBL/GenBank/DDBJ databases">
        <title>Genomic investigation of the strawberry pathogen Phytophthora fragariae indicates pathogenicity is determined by transcriptional variation in three key races.</title>
        <authorList>
            <person name="Adams T.M."/>
            <person name="Armitage A.D."/>
            <person name="Sobczyk M.K."/>
            <person name="Bates H.J."/>
            <person name="Dunwell J.M."/>
            <person name="Nellist C.F."/>
            <person name="Harrison R.J."/>
        </authorList>
    </citation>
    <scope>NUCLEOTIDE SEQUENCE [LARGE SCALE GENOMIC DNA]</scope>
    <source>
        <strain evidence="2 3">SCRP324</strain>
    </source>
</reference>
<dbReference type="EMBL" id="QXFU01005099">
    <property type="protein sequence ID" value="KAE8965690.1"/>
    <property type="molecule type" value="Genomic_DNA"/>
</dbReference>
<dbReference type="OrthoDB" id="136278at2759"/>